<dbReference type="KEGG" id="cyn:Cyan7425_3832"/>
<dbReference type="OrthoDB" id="4393931at2"/>
<gene>
    <name evidence="1" type="ordered locus">Cyan7425_3832</name>
</gene>
<protein>
    <submittedName>
        <fullName evidence="1">Uncharacterized protein</fullName>
    </submittedName>
</protein>
<evidence type="ECO:0000313" key="1">
    <source>
        <dbReference type="EMBL" id="ACL46150.1"/>
    </source>
</evidence>
<dbReference type="AlphaFoldDB" id="B8HTR9"/>
<dbReference type="EMBL" id="CP001344">
    <property type="protein sequence ID" value="ACL46150.1"/>
    <property type="molecule type" value="Genomic_DNA"/>
</dbReference>
<dbReference type="HOGENOM" id="CLU_044180_2_0_3"/>
<dbReference type="STRING" id="395961.Cyan7425_3832"/>
<dbReference type="eggNOG" id="COG1503">
    <property type="taxonomic scope" value="Bacteria"/>
</dbReference>
<accession>B8HTR9</accession>
<organism evidence="1">
    <name type="scientific">Cyanothece sp. (strain PCC 7425 / ATCC 29141)</name>
    <dbReference type="NCBI Taxonomy" id="395961"/>
    <lineage>
        <taxon>Bacteria</taxon>
        <taxon>Bacillati</taxon>
        <taxon>Cyanobacteriota</taxon>
        <taxon>Cyanophyceae</taxon>
        <taxon>Gomontiellales</taxon>
        <taxon>Cyanothecaceae</taxon>
        <taxon>Cyanothece</taxon>
    </lineage>
</organism>
<proteinExistence type="predicted"/>
<dbReference type="Pfam" id="PF18845">
    <property type="entry name" value="baeRF_family3"/>
    <property type="match status" value="1"/>
</dbReference>
<dbReference type="InterPro" id="IPR041289">
    <property type="entry name" value="Bact_RF_family3"/>
</dbReference>
<name>B8HTR9_CYAP4</name>
<sequence length="387" mass="43095">MSFLSIDELGTLIEQSQPPCISIYLPTVRAGAEVQQNPIRFKNLIKQAEAQLEDYGLRHTEALELLQPVMDLDHEDFWQHQQEGLAIFIAQNFLRYYRLPLTVEELAVVSQSFHLKPLLPLLSGDGEFFILTLSQQQVQLFAATRYSIQPIEVEGLPESMDAALQYDETAKEGQFRISTSRGGTANAAMQAGEFHGQGSPDRDKVQRDILQYFYIIDKALQPVLHDRQAPLILAGVDYLHPIYKEANTYPHLLDTGITENTKLLSPTELHALVWPMVASQFEQAQQAALSQFEELTNTGKTSTTVQDSVPAAYYGRVDTLFVPVGVQQWGSYDPQSNELTLHAEPEPGDRDLLDAAAVQTLLNGGTVYALPPDQIPAAAPLAAVFRY</sequence>
<reference evidence="1" key="1">
    <citation type="submission" date="2009-01" db="EMBL/GenBank/DDBJ databases">
        <title>Complete sequence of chromosome Cyanothece sp. PCC 7425.</title>
        <authorList>
            <consortium name="US DOE Joint Genome Institute"/>
            <person name="Lucas S."/>
            <person name="Copeland A."/>
            <person name="Lapidus A."/>
            <person name="Glavina del Rio T."/>
            <person name="Dalin E."/>
            <person name="Tice H."/>
            <person name="Bruce D."/>
            <person name="Goodwin L."/>
            <person name="Pitluck S."/>
            <person name="Sims D."/>
            <person name="Meineke L."/>
            <person name="Brettin T."/>
            <person name="Detter J.C."/>
            <person name="Han C."/>
            <person name="Larimer F."/>
            <person name="Land M."/>
            <person name="Hauser L."/>
            <person name="Kyrpides N."/>
            <person name="Ovchinnikova G."/>
            <person name="Liberton M."/>
            <person name="Stoeckel J."/>
            <person name="Banerjee A."/>
            <person name="Singh A."/>
            <person name="Page L."/>
            <person name="Sato H."/>
            <person name="Zhao L."/>
            <person name="Sherman L."/>
            <person name="Pakrasi H."/>
            <person name="Richardson P."/>
        </authorList>
    </citation>
    <scope>NUCLEOTIDE SEQUENCE</scope>
    <source>
        <strain evidence="1">PCC 7425</strain>
    </source>
</reference>